<evidence type="ECO:0000313" key="2">
    <source>
        <dbReference type="Proteomes" id="UP000777438"/>
    </source>
</evidence>
<dbReference type="AlphaFoldDB" id="A0A9P8W708"/>
<gene>
    <name evidence="1" type="ORF">B0T10DRAFT_311305</name>
</gene>
<sequence>MSRSRLPLILGVGAVSGVGYYVYQAGGDRKAAENKFESDAHRAAADIKSHLPGQSKTNAESDLKGIGAQAGAKVDSVISEADKQASIARSNAEAYAKDAKAETLKAVDKFDHKVEEGAAKAKGGVMGWFGGSK</sequence>
<dbReference type="EMBL" id="JAGPYM010000008">
    <property type="protein sequence ID" value="KAH6891393.1"/>
    <property type="molecule type" value="Genomic_DNA"/>
</dbReference>
<organism evidence="1 2">
    <name type="scientific">Thelonectria olida</name>
    <dbReference type="NCBI Taxonomy" id="1576542"/>
    <lineage>
        <taxon>Eukaryota</taxon>
        <taxon>Fungi</taxon>
        <taxon>Dikarya</taxon>
        <taxon>Ascomycota</taxon>
        <taxon>Pezizomycotina</taxon>
        <taxon>Sordariomycetes</taxon>
        <taxon>Hypocreomycetidae</taxon>
        <taxon>Hypocreales</taxon>
        <taxon>Nectriaceae</taxon>
        <taxon>Thelonectria</taxon>
    </lineage>
</organism>
<accession>A0A9P8W708</accession>
<reference evidence="1 2" key="1">
    <citation type="journal article" date="2021" name="Nat. Commun.">
        <title>Genetic determinants of endophytism in the Arabidopsis root mycobiome.</title>
        <authorList>
            <person name="Mesny F."/>
            <person name="Miyauchi S."/>
            <person name="Thiergart T."/>
            <person name="Pickel B."/>
            <person name="Atanasova L."/>
            <person name="Karlsson M."/>
            <person name="Huettel B."/>
            <person name="Barry K.W."/>
            <person name="Haridas S."/>
            <person name="Chen C."/>
            <person name="Bauer D."/>
            <person name="Andreopoulos W."/>
            <person name="Pangilinan J."/>
            <person name="LaButti K."/>
            <person name="Riley R."/>
            <person name="Lipzen A."/>
            <person name="Clum A."/>
            <person name="Drula E."/>
            <person name="Henrissat B."/>
            <person name="Kohler A."/>
            <person name="Grigoriev I.V."/>
            <person name="Martin F.M."/>
            <person name="Hacquard S."/>
        </authorList>
    </citation>
    <scope>NUCLEOTIDE SEQUENCE [LARGE SCALE GENOMIC DNA]</scope>
    <source>
        <strain evidence="1 2">MPI-CAGE-CH-0241</strain>
    </source>
</reference>
<keyword evidence="2" id="KW-1185">Reference proteome</keyword>
<evidence type="ECO:0000313" key="1">
    <source>
        <dbReference type="EMBL" id="KAH6891393.1"/>
    </source>
</evidence>
<dbReference type="Proteomes" id="UP000777438">
    <property type="component" value="Unassembled WGS sequence"/>
</dbReference>
<protein>
    <recommendedName>
        <fullName evidence="3">Calcofluor white hypersensitive protein</fullName>
    </recommendedName>
</protein>
<dbReference type="OrthoDB" id="5355126at2759"/>
<name>A0A9P8W708_9HYPO</name>
<proteinExistence type="predicted"/>
<comment type="caution">
    <text evidence="1">The sequence shown here is derived from an EMBL/GenBank/DDBJ whole genome shotgun (WGS) entry which is preliminary data.</text>
</comment>
<evidence type="ECO:0008006" key="3">
    <source>
        <dbReference type="Google" id="ProtNLM"/>
    </source>
</evidence>